<dbReference type="KEGG" id="hhy:Halhy_1743"/>
<organism evidence="1 2">
    <name type="scientific">Haliscomenobacter hydrossis (strain ATCC 27775 / DSM 1100 / LMG 10767 / O)</name>
    <dbReference type="NCBI Taxonomy" id="760192"/>
    <lineage>
        <taxon>Bacteria</taxon>
        <taxon>Pseudomonadati</taxon>
        <taxon>Bacteroidota</taxon>
        <taxon>Saprospiria</taxon>
        <taxon>Saprospirales</taxon>
        <taxon>Haliscomenobacteraceae</taxon>
        <taxon>Haliscomenobacter</taxon>
    </lineage>
</organism>
<evidence type="ECO:0000313" key="2">
    <source>
        <dbReference type="Proteomes" id="UP000008461"/>
    </source>
</evidence>
<dbReference type="EMBL" id="CP002691">
    <property type="protein sequence ID" value="AEE49631.1"/>
    <property type="molecule type" value="Genomic_DNA"/>
</dbReference>
<reference key="2">
    <citation type="submission" date="2011-04" db="EMBL/GenBank/DDBJ databases">
        <title>Complete sequence of chromosome of Haliscomenobacter hydrossis DSM 1100.</title>
        <authorList>
            <consortium name="US DOE Joint Genome Institute (JGI-PGF)"/>
            <person name="Lucas S."/>
            <person name="Han J."/>
            <person name="Lapidus A."/>
            <person name="Bruce D."/>
            <person name="Goodwin L."/>
            <person name="Pitluck S."/>
            <person name="Peters L."/>
            <person name="Kyrpides N."/>
            <person name="Mavromatis K."/>
            <person name="Ivanova N."/>
            <person name="Ovchinnikova G."/>
            <person name="Pagani I."/>
            <person name="Daligault H."/>
            <person name="Detter J.C."/>
            <person name="Han C."/>
            <person name="Land M."/>
            <person name="Hauser L."/>
            <person name="Markowitz V."/>
            <person name="Cheng J.-F."/>
            <person name="Hugenholtz P."/>
            <person name="Woyke T."/>
            <person name="Wu D."/>
            <person name="Verbarg S."/>
            <person name="Frueling A."/>
            <person name="Brambilla E."/>
            <person name="Klenk H.-P."/>
            <person name="Eisen J.A."/>
        </authorList>
    </citation>
    <scope>NUCLEOTIDE SEQUENCE</scope>
    <source>
        <strain>DSM 1100</strain>
    </source>
</reference>
<accession>F4L2V1</accession>
<sequence>MKKQLEIKPVRRYHKAKYPAYTDPNPLNDPQALPYPFSKRMLDWAMGVGLLGVTACQGYTQEVANNFTFDKTGLPYMPAFFGTGLPDQLSSKEIRGIVMRVSKAEGLNVKENVPWKYSDVYLEMLFPISVFDEEKKIGFAILDYDNVDRNSIINEEFTQIPEPVLSTKQLAQMWREFAEGNPDFSLYGWVNLEKKAFWKKEEKDFFKLFTKATFSGLSEKEQKNGEWLFYKMLIKDRFNNEVEKTFYNKAAIQKALQEENWIALEQALELNFFITLLHEFVPAKEWEQKIMDQYINEQRTWLLQNPEKPRAAINALTALKDPFLVDKEVKIFLQKLFQQYHSDWKEKIREAREKFQNSRFSLEEIKALDYWAEEKELFVAPISFEDKRFSYHYTEQELMKDIEMTRDSSALQRAKTMTKEAAIKRLEENLRLYINWAKNQGRY</sequence>
<keyword evidence="2" id="KW-1185">Reference proteome</keyword>
<dbReference type="HOGENOM" id="CLU_617871_0_0_10"/>
<reference evidence="1 2" key="1">
    <citation type="journal article" date="2011" name="Stand. Genomic Sci.">
        <title>Complete genome sequence of Haliscomenobacter hydrossis type strain (O).</title>
        <authorList>
            <consortium name="US DOE Joint Genome Institute (JGI-PGF)"/>
            <person name="Daligault H."/>
            <person name="Lapidus A."/>
            <person name="Zeytun A."/>
            <person name="Nolan M."/>
            <person name="Lucas S."/>
            <person name="Del Rio T.G."/>
            <person name="Tice H."/>
            <person name="Cheng J.F."/>
            <person name="Tapia R."/>
            <person name="Han C."/>
            <person name="Goodwin L."/>
            <person name="Pitluck S."/>
            <person name="Liolios K."/>
            <person name="Pagani I."/>
            <person name="Ivanova N."/>
            <person name="Huntemann M."/>
            <person name="Mavromatis K."/>
            <person name="Mikhailova N."/>
            <person name="Pati A."/>
            <person name="Chen A."/>
            <person name="Palaniappan K."/>
            <person name="Land M."/>
            <person name="Hauser L."/>
            <person name="Brambilla E.M."/>
            <person name="Rohde M."/>
            <person name="Verbarg S."/>
            <person name="Goker M."/>
            <person name="Bristow J."/>
            <person name="Eisen J.A."/>
            <person name="Markowitz V."/>
            <person name="Hugenholtz P."/>
            <person name="Kyrpides N.C."/>
            <person name="Klenk H.P."/>
            <person name="Woyke T."/>
        </authorList>
    </citation>
    <scope>NUCLEOTIDE SEQUENCE [LARGE SCALE GENOMIC DNA]</scope>
    <source>
        <strain evidence="2">ATCC 27775 / DSM 1100 / LMG 10767 / O</strain>
    </source>
</reference>
<gene>
    <name evidence="1" type="ordered locus">Halhy_1743</name>
</gene>
<protein>
    <submittedName>
        <fullName evidence="1">Uncharacterized protein</fullName>
    </submittedName>
</protein>
<proteinExistence type="predicted"/>
<dbReference type="AlphaFoldDB" id="F4L2V1"/>
<evidence type="ECO:0000313" key="1">
    <source>
        <dbReference type="EMBL" id="AEE49631.1"/>
    </source>
</evidence>
<name>F4L2V1_HALH1</name>
<dbReference type="Proteomes" id="UP000008461">
    <property type="component" value="Chromosome"/>
</dbReference>
<dbReference type="RefSeq" id="WP_013764184.1">
    <property type="nucleotide sequence ID" value="NC_015510.1"/>
</dbReference>
<dbReference type="OrthoDB" id="10011006at2"/>